<evidence type="ECO:0000256" key="7">
    <source>
        <dbReference type="ARBA" id="ARBA00022989"/>
    </source>
</evidence>
<organism evidence="11">
    <name type="scientific">freshwater metagenome</name>
    <dbReference type="NCBI Taxonomy" id="449393"/>
    <lineage>
        <taxon>unclassified sequences</taxon>
        <taxon>metagenomes</taxon>
        <taxon>ecological metagenomes</taxon>
    </lineage>
</organism>
<dbReference type="FunFam" id="1.20.81.30:FF:000001">
    <property type="entry name" value="Type II secretion system protein F"/>
    <property type="match status" value="1"/>
</dbReference>
<dbReference type="InterPro" id="IPR018076">
    <property type="entry name" value="T2SS_GspF_dom"/>
</dbReference>
<dbReference type="GO" id="GO:0005886">
    <property type="term" value="C:plasma membrane"/>
    <property type="evidence" value="ECO:0007669"/>
    <property type="project" value="UniProtKB-SubCell"/>
</dbReference>
<dbReference type="EMBL" id="CAEZXM010000110">
    <property type="protein sequence ID" value="CAB4690134.1"/>
    <property type="molecule type" value="Genomic_DNA"/>
</dbReference>
<feature type="domain" description="Type II secretion system protein GspF" evidence="10">
    <location>
        <begin position="66"/>
        <end position="189"/>
    </location>
</feature>
<keyword evidence="7 9" id="KW-1133">Transmembrane helix</keyword>
<keyword evidence="5" id="KW-0997">Cell inner membrane</keyword>
<gene>
    <name evidence="11" type="ORF">UFOPK2366_00711</name>
</gene>
<dbReference type="Gene3D" id="1.20.81.30">
    <property type="entry name" value="Type II secretion system (T2SS), domain F"/>
    <property type="match status" value="2"/>
</dbReference>
<dbReference type="PANTHER" id="PTHR30012">
    <property type="entry name" value="GENERAL SECRETION PATHWAY PROTEIN"/>
    <property type="match status" value="1"/>
</dbReference>
<proteinExistence type="inferred from homology"/>
<accession>A0A6J6P0E9</accession>
<dbReference type="InterPro" id="IPR001992">
    <property type="entry name" value="T2SS_GspF/T4SS_PilC_CS"/>
</dbReference>
<dbReference type="PRINTS" id="PR00812">
    <property type="entry name" value="BCTERIALGSPF"/>
</dbReference>
<evidence type="ECO:0000256" key="9">
    <source>
        <dbReference type="SAM" id="Phobius"/>
    </source>
</evidence>
<feature type="transmembrane region" description="Helical" evidence="9">
    <location>
        <begin position="166"/>
        <end position="188"/>
    </location>
</feature>
<reference evidence="11" key="1">
    <citation type="submission" date="2020-05" db="EMBL/GenBank/DDBJ databases">
        <authorList>
            <person name="Chiriac C."/>
            <person name="Salcher M."/>
            <person name="Ghai R."/>
            <person name="Kavagutti S V."/>
        </authorList>
    </citation>
    <scope>NUCLEOTIDE SEQUENCE</scope>
</reference>
<evidence type="ECO:0000256" key="6">
    <source>
        <dbReference type="ARBA" id="ARBA00022692"/>
    </source>
</evidence>
<sequence>MPKFAYAAIDTSGSSVEGTTRADTIGDARQILLGQNLFPTKLEEHKGSLSFELTKEKVKKKELMHFTRQLAVFVKAGIPITEALETIGDETEDVALRRTLTSMVEDLRNGGTLSAAARKHPEAFPIYYMGILESAELTGRLDETLESLAGYLEREVEARAKVVSALSYPAVVMVLAVFTVVVLAGYVLPQFKPLFEELNADLPFATRALLFVASLFTDLWYIPFSALLLTISAVMWLTKSEKGRIFKDKLVLKIPVIRGIVEYSILERFCRILGAMIRAGVPLPEGLRTTTEATSNSVFRARLEEAQTVMLEGGGFSRPLADTGLFPGAAKQMFKVGEETGTLDNQLEMASIYFDRELEGRIQKFTAMFEPIMIVFVGLIVGFVAVALVSAMYGVLDSMKTQS</sequence>
<feature type="transmembrane region" description="Helical" evidence="9">
    <location>
        <begin position="372"/>
        <end position="396"/>
    </location>
</feature>
<dbReference type="AlphaFoldDB" id="A0A6J6P0E9"/>
<keyword evidence="4" id="KW-1003">Cell membrane</keyword>
<dbReference type="Pfam" id="PF00482">
    <property type="entry name" value="T2SSF"/>
    <property type="match status" value="2"/>
</dbReference>
<evidence type="ECO:0000256" key="4">
    <source>
        <dbReference type="ARBA" id="ARBA00022475"/>
    </source>
</evidence>
<keyword evidence="3" id="KW-0813">Transport</keyword>
<comment type="similarity">
    <text evidence="2">Belongs to the GSP F family.</text>
</comment>
<name>A0A6J6P0E9_9ZZZZ</name>
<feature type="transmembrane region" description="Helical" evidence="9">
    <location>
        <begin position="208"/>
        <end position="237"/>
    </location>
</feature>
<evidence type="ECO:0000256" key="1">
    <source>
        <dbReference type="ARBA" id="ARBA00004429"/>
    </source>
</evidence>
<protein>
    <submittedName>
        <fullName evidence="11">Unannotated protein</fullName>
    </submittedName>
</protein>
<dbReference type="PANTHER" id="PTHR30012:SF0">
    <property type="entry name" value="TYPE II SECRETION SYSTEM PROTEIN F-RELATED"/>
    <property type="match status" value="1"/>
</dbReference>
<dbReference type="GO" id="GO:0009306">
    <property type="term" value="P:protein secretion"/>
    <property type="evidence" value="ECO:0007669"/>
    <property type="project" value="InterPro"/>
</dbReference>
<dbReference type="InterPro" id="IPR003004">
    <property type="entry name" value="GspF/PilC"/>
</dbReference>
<dbReference type="InterPro" id="IPR042094">
    <property type="entry name" value="T2SS_GspF_sf"/>
</dbReference>
<evidence type="ECO:0000256" key="2">
    <source>
        <dbReference type="ARBA" id="ARBA00005745"/>
    </source>
</evidence>
<feature type="domain" description="Type II secretion system protein GspF" evidence="10">
    <location>
        <begin position="269"/>
        <end position="389"/>
    </location>
</feature>
<keyword evidence="6 9" id="KW-0812">Transmembrane</keyword>
<comment type="subcellular location">
    <subcellularLocation>
        <location evidence="1">Cell inner membrane</location>
        <topology evidence="1">Multi-pass membrane protein</topology>
    </subcellularLocation>
</comment>
<evidence type="ECO:0000256" key="3">
    <source>
        <dbReference type="ARBA" id="ARBA00022448"/>
    </source>
</evidence>
<evidence type="ECO:0000256" key="5">
    <source>
        <dbReference type="ARBA" id="ARBA00022519"/>
    </source>
</evidence>
<evidence type="ECO:0000259" key="10">
    <source>
        <dbReference type="Pfam" id="PF00482"/>
    </source>
</evidence>
<evidence type="ECO:0000313" key="11">
    <source>
        <dbReference type="EMBL" id="CAB4690134.1"/>
    </source>
</evidence>
<keyword evidence="8 9" id="KW-0472">Membrane</keyword>
<evidence type="ECO:0000256" key="8">
    <source>
        <dbReference type="ARBA" id="ARBA00023136"/>
    </source>
</evidence>
<dbReference type="PROSITE" id="PS00874">
    <property type="entry name" value="T2SP_F"/>
    <property type="match status" value="1"/>
</dbReference>